<sequence length="588" mass="66923">MKQRFQKRLLRFKNEKIRYKYFTFLIGLTIPPLFLLGFLSYNIAKDALLQNQMETTQNHLQTSSEVADLLFRNVINMERLISWNKDVHQQLKESAQAQGDEQNVLGESTTKRIQNLIASYLIDTQDIDSICLFDVKNHSVCYGNSNSTGIYGTGGVHGEISLNDWYQKSAKANGKAVFFGYNVLTGSGFGSTFSSVKLLKDPEQLFNPETTGLLVINVKKSMFSRVFKESEDSSFVVLDASNDKVQAIYNYPPSFEIEDSLGKSTTDTFAKLQKKGYLVSSDINQTTGWTFAQVTKENELLKQSNRIGIVTAFISLFIALISLFFSFMISGTIARPLLQLRNMAMDWTRNLWNSNEEPHSDDIGVIGRTFERITVENKELNERLISAQLKEREAELRALQAQIKPHFLYNTLDSMYWMAILQNNHDLAKMAVALSQSFKLSLNNGKDMILVSQELEHIQHYMTIQNMRYHNRFQYIEDVDPSLMNKEMLKLLLQPLVENAIYHGLEPKVGEGSIHVTGRNEDGWIVFTVKDDGVGIEDMNAIEQGYGLRNVRERLQLCYGNDSELNISSVVGEGTSVEIRFREDAKGE</sequence>
<comment type="caution">
    <text evidence="4">The sequence shown here is derived from an EMBL/GenBank/DDBJ whole genome shotgun (WGS) entry which is preliminary data.</text>
</comment>
<organism evidence="4 5">
    <name type="scientific">Ectobacillus funiculus</name>
    <dbReference type="NCBI Taxonomy" id="137993"/>
    <lineage>
        <taxon>Bacteria</taxon>
        <taxon>Bacillati</taxon>
        <taxon>Bacillota</taxon>
        <taxon>Bacilli</taxon>
        <taxon>Bacillales</taxon>
        <taxon>Bacillaceae</taxon>
        <taxon>Ectobacillus</taxon>
    </lineage>
</organism>
<gene>
    <name evidence="4" type="ORF">ACFFMS_09190</name>
</gene>
<accession>A0ABV5WDJ0</accession>
<protein>
    <submittedName>
        <fullName evidence="4">Histidine kinase</fullName>
    </submittedName>
</protein>
<name>A0ABV5WDJ0_9BACI</name>
<keyword evidence="2" id="KW-1133">Transmembrane helix</keyword>
<dbReference type="Gene3D" id="3.30.565.10">
    <property type="entry name" value="Histidine kinase-like ATPase, C-terminal domain"/>
    <property type="match status" value="1"/>
</dbReference>
<evidence type="ECO:0000313" key="5">
    <source>
        <dbReference type="Proteomes" id="UP001589609"/>
    </source>
</evidence>
<dbReference type="GO" id="GO:0016301">
    <property type="term" value="F:kinase activity"/>
    <property type="evidence" value="ECO:0007669"/>
    <property type="project" value="UniProtKB-KW"/>
</dbReference>
<dbReference type="PANTHER" id="PTHR34220:SF7">
    <property type="entry name" value="SENSOR HISTIDINE KINASE YPDA"/>
    <property type="match status" value="1"/>
</dbReference>
<keyword evidence="4" id="KW-0808">Transferase</keyword>
<dbReference type="PANTHER" id="PTHR34220">
    <property type="entry name" value="SENSOR HISTIDINE KINASE YPDA"/>
    <property type="match status" value="1"/>
</dbReference>
<dbReference type="InterPro" id="IPR036890">
    <property type="entry name" value="HATPase_C_sf"/>
</dbReference>
<evidence type="ECO:0000256" key="2">
    <source>
        <dbReference type="SAM" id="Phobius"/>
    </source>
</evidence>
<keyword evidence="4" id="KW-0418">Kinase</keyword>
<keyword evidence="5" id="KW-1185">Reference proteome</keyword>
<feature type="transmembrane region" description="Helical" evidence="2">
    <location>
        <begin position="307"/>
        <end position="333"/>
    </location>
</feature>
<keyword evidence="2" id="KW-0472">Membrane</keyword>
<dbReference type="EMBL" id="JBHMAF010000038">
    <property type="protein sequence ID" value="MFB9758670.1"/>
    <property type="molecule type" value="Genomic_DNA"/>
</dbReference>
<feature type="domain" description="Histidine kinase/HSP90-like ATPase" evidence="3">
    <location>
        <begin position="484"/>
        <end position="585"/>
    </location>
</feature>
<dbReference type="InterPro" id="IPR010559">
    <property type="entry name" value="Sig_transdc_His_kin_internal"/>
</dbReference>
<evidence type="ECO:0000259" key="3">
    <source>
        <dbReference type="SMART" id="SM00387"/>
    </source>
</evidence>
<keyword evidence="1" id="KW-0175">Coiled coil</keyword>
<dbReference type="Gene3D" id="6.10.340.10">
    <property type="match status" value="1"/>
</dbReference>
<feature type="coiled-coil region" evidence="1">
    <location>
        <begin position="370"/>
        <end position="402"/>
    </location>
</feature>
<dbReference type="Pfam" id="PF06580">
    <property type="entry name" value="His_kinase"/>
    <property type="match status" value="1"/>
</dbReference>
<dbReference type="SUPFAM" id="SSF55874">
    <property type="entry name" value="ATPase domain of HSP90 chaperone/DNA topoisomerase II/histidine kinase"/>
    <property type="match status" value="1"/>
</dbReference>
<keyword evidence="2" id="KW-0812">Transmembrane</keyword>
<dbReference type="Pfam" id="PF02518">
    <property type="entry name" value="HATPase_c"/>
    <property type="match status" value="1"/>
</dbReference>
<dbReference type="InterPro" id="IPR050640">
    <property type="entry name" value="Bact_2-comp_sensor_kinase"/>
</dbReference>
<dbReference type="Proteomes" id="UP001589609">
    <property type="component" value="Unassembled WGS sequence"/>
</dbReference>
<dbReference type="RefSeq" id="WP_379948962.1">
    <property type="nucleotide sequence ID" value="NZ_JBHMAF010000038.1"/>
</dbReference>
<dbReference type="SMART" id="SM00387">
    <property type="entry name" value="HATPase_c"/>
    <property type="match status" value="1"/>
</dbReference>
<evidence type="ECO:0000313" key="4">
    <source>
        <dbReference type="EMBL" id="MFB9758670.1"/>
    </source>
</evidence>
<reference evidence="4 5" key="1">
    <citation type="submission" date="2024-09" db="EMBL/GenBank/DDBJ databases">
        <authorList>
            <person name="Sun Q."/>
            <person name="Mori K."/>
        </authorList>
    </citation>
    <scope>NUCLEOTIDE SEQUENCE [LARGE SCALE GENOMIC DNA]</scope>
    <source>
        <strain evidence="4 5">JCM 11201</strain>
    </source>
</reference>
<evidence type="ECO:0000256" key="1">
    <source>
        <dbReference type="SAM" id="Coils"/>
    </source>
</evidence>
<proteinExistence type="predicted"/>
<dbReference type="InterPro" id="IPR003594">
    <property type="entry name" value="HATPase_dom"/>
</dbReference>
<feature type="transmembrane region" description="Helical" evidence="2">
    <location>
        <begin position="21"/>
        <end position="41"/>
    </location>
</feature>